<comment type="caution">
    <text evidence="8">The sequence shown here is derived from an EMBL/GenBank/DDBJ whole genome shotgun (WGS) entry which is preliminary data.</text>
</comment>
<dbReference type="Gene3D" id="1.20.81.30">
    <property type="entry name" value="Type II secretion system (T2SS), domain F"/>
    <property type="match status" value="1"/>
</dbReference>
<evidence type="ECO:0000256" key="6">
    <source>
        <dbReference type="SAM" id="Phobius"/>
    </source>
</evidence>
<gene>
    <name evidence="8" type="ORF">DW068_07635</name>
</gene>
<dbReference type="EMBL" id="QRNJ01000025">
    <property type="protein sequence ID" value="RHK39450.1"/>
    <property type="molecule type" value="Genomic_DNA"/>
</dbReference>
<dbReference type="AlphaFoldDB" id="A0A415G7J5"/>
<feature type="transmembrane region" description="Helical" evidence="6">
    <location>
        <begin position="64"/>
        <end position="83"/>
    </location>
</feature>
<dbReference type="PANTHER" id="PTHR35007:SF1">
    <property type="entry name" value="PILUS ASSEMBLY PROTEIN"/>
    <property type="match status" value="1"/>
</dbReference>
<feature type="transmembrane region" description="Helical" evidence="6">
    <location>
        <begin position="265"/>
        <end position="288"/>
    </location>
</feature>
<feature type="transmembrane region" description="Helical" evidence="6">
    <location>
        <begin position="228"/>
        <end position="253"/>
    </location>
</feature>
<dbReference type="GO" id="GO:0005886">
    <property type="term" value="C:plasma membrane"/>
    <property type="evidence" value="ECO:0007669"/>
    <property type="project" value="UniProtKB-SubCell"/>
</dbReference>
<protein>
    <recommendedName>
        <fullName evidence="7">Type II secretion system protein GspF domain-containing protein</fullName>
    </recommendedName>
</protein>
<feature type="transmembrane region" description="Helical" evidence="6">
    <location>
        <begin position="6"/>
        <end position="26"/>
    </location>
</feature>
<evidence type="ECO:0000256" key="3">
    <source>
        <dbReference type="ARBA" id="ARBA00022692"/>
    </source>
</evidence>
<keyword evidence="5 6" id="KW-0472">Membrane</keyword>
<dbReference type="PANTHER" id="PTHR35007">
    <property type="entry name" value="INTEGRAL MEMBRANE PROTEIN-RELATED"/>
    <property type="match status" value="1"/>
</dbReference>
<evidence type="ECO:0000256" key="5">
    <source>
        <dbReference type="ARBA" id="ARBA00023136"/>
    </source>
</evidence>
<dbReference type="Proteomes" id="UP000283497">
    <property type="component" value="Unassembled WGS sequence"/>
</dbReference>
<organism evidence="8 9">
    <name type="scientific">Anaerobutyricum hallii</name>
    <dbReference type="NCBI Taxonomy" id="39488"/>
    <lineage>
        <taxon>Bacteria</taxon>
        <taxon>Bacillati</taxon>
        <taxon>Bacillota</taxon>
        <taxon>Clostridia</taxon>
        <taxon>Lachnospirales</taxon>
        <taxon>Lachnospiraceae</taxon>
        <taxon>Anaerobutyricum</taxon>
    </lineage>
</organism>
<evidence type="ECO:0000256" key="4">
    <source>
        <dbReference type="ARBA" id="ARBA00022989"/>
    </source>
</evidence>
<reference evidence="8 9" key="1">
    <citation type="submission" date="2018-08" db="EMBL/GenBank/DDBJ databases">
        <title>A genome reference for cultivated species of the human gut microbiota.</title>
        <authorList>
            <person name="Zou Y."/>
            <person name="Xue W."/>
            <person name="Luo G."/>
        </authorList>
    </citation>
    <scope>NUCLEOTIDE SEQUENCE [LARGE SCALE GENOMIC DNA]</scope>
    <source>
        <strain evidence="8 9">AF45-14BH</strain>
    </source>
</reference>
<evidence type="ECO:0000313" key="8">
    <source>
        <dbReference type="EMBL" id="RHK39450.1"/>
    </source>
</evidence>
<feature type="domain" description="Type II secretion system protein GspF" evidence="7">
    <location>
        <begin position="124"/>
        <end position="250"/>
    </location>
</feature>
<name>A0A415G7J5_9FIRM</name>
<keyword evidence="3 6" id="KW-0812">Transmembrane</keyword>
<dbReference type="Pfam" id="PF00482">
    <property type="entry name" value="T2SSF"/>
    <property type="match status" value="1"/>
</dbReference>
<dbReference type="InterPro" id="IPR042094">
    <property type="entry name" value="T2SS_GspF_sf"/>
</dbReference>
<dbReference type="InterPro" id="IPR018076">
    <property type="entry name" value="T2SS_GspF_dom"/>
</dbReference>
<accession>A0A415G7J5</accession>
<dbReference type="RefSeq" id="WP_118314476.1">
    <property type="nucleotide sequence ID" value="NZ_QRNJ01000025.1"/>
</dbReference>
<keyword evidence="4 6" id="KW-1133">Transmembrane helix</keyword>
<evidence type="ECO:0000313" key="9">
    <source>
        <dbReference type="Proteomes" id="UP000283497"/>
    </source>
</evidence>
<evidence type="ECO:0000256" key="1">
    <source>
        <dbReference type="ARBA" id="ARBA00004651"/>
    </source>
</evidence>
<proteinExistence type="predicted"/>
<sequence>MLNIGVSLIIFLYVTAVCLFALYFILKISFKEKRLQGDDDFIQDFIKKQDERIKDRGINFNTKMYFRIMFTAPFILGIVFFFVLDGSYMCLLCAALGLVLPEFFLYIITNNSKKKFDERFAKSLKQLSSSLRAGMSIVQAVDDVANCTLLHDSMRKKYAQISSDIMMGITVGEAFRRFADGTGSPDAQDVAIALDVQNEVGGHEAEVVQEIADNIHERIMTRQEIKSIFSSTTSMVWIMDFIPIGVILFFSITNKSYVDVFFGNYIYTGILVGMIIMMIIGSIINHILVRKIGRVNNYGRYKYYNCFFNRAWNVSIYPIICYYAI</sequence>
<keyword evidence="2" id="KW-1003">Cell membrane</keyword>
<evidence type="ECO:0000259" key="7">
    <source>
        <dbReference type="Pfam" id="PF00482"/>
    </source>
</evidence>
<feature type="transmembrane region" description="Helical" evidence="6">
    <location>
        <begin position="89"/>
        <end position="109"/>
    </location>
</feature>
<comment type="subcellular location">
    <subcellularLocation>
        <location evidence="1">Cell membrane</location>
        <topology evidence="1">Multi-pass membrane protein</topology>
    </subcellularLocation>
</comment>
<evidence type="ECO:0000256" key="2">
    <source>
        <dbReference type="ARBA" id="ARBA00022475"/>
    </source>
</evidence>